<dbReference type="Pfam" id="PF13469">
    <property type="entry name" value="Sulfotransfer_3"/>
    <property type="match status" value="1"/>
</dbReference>
<dbReference type="SMART" id="SM00028">
    <property type="entry name" value="TPR"/>
    <property type="match status" value="4"/>
</dbReference>
<evidence type="ECO:0000256" key="1">
    <source>
        <dbReference type="ARBA" id="ARBA00022679"/>
    </source>
</evidence>
<proteinExistence type="predicted"/>
<dbReference type="InterPro" id="IPR019734">
    <property type="entry name" value="TPR_rpt"/>
</dbReference>
<dbReference type="Proteomes" id="UP000644693">
    <property type="component" value="Unassembled WGS sequence"/>
</dbReference>
<dbReference type="SUPFAM" id="SSF48452">
    <property type="entry name" value="TPR-like"/>
    <property type="match status" value="2"/>
</dbReference>
<dbReference type="Gene3D" id="1.25.40.10">
    <property type="entry name" value="Tetratricopeptide repeat domain"/>
    <property type="match status" value="2"/>
</dbReference>
<dbReference type="InterPro" id="IPR026634">
    <property type="entry name" value="TPST-like"/>
</dbReference>
<gene>
    <name evidence="3" type="ORF">GCM10007053_21930</name>
</gene>
<keyword evidence="2" id="KW-0802">TPR repeat</keyword>
<dbReference type="PANTHER" id="PTHR12788">
    <property type="entry name" value="PROTEIN-TYROSINE SULFOTRANSFERASE 2"/>
    <property type="match status" value="1"/>
</dbReference>
<comment type="caution">
    <text evidence="3">The sequence shown here is derived from an EMBL/GenBank/DDBJ whole genome shotgun (WGS) entry which is preliminary data.</text>
</comment>
<evidence type="ECO:0000256" key="2">
    <source>
        <dbReference type="PROSITE-ProRule" id="PRU00339"/>
    </source>
</evidence>
<dbReference type="AlphaFoldDB" id="A0A918XKM9"/>
<keyword evidence="4" id="KW-1185">Reference proteome</keyword>
<protein>
    <submittedName>
        <fullName evidence="3">Sulfotransferase</fullName>
    </submittedName>
</protein>
<dbReference type="PANTHER" id="PTHR12788:SF10">
    <property type="entry name" value="PROTEIN-TYROSINE SULFOTRANSFERASE"/>
    <property type="match status" value="1"/>
</dbReference>
<organism evidence="3 4">
    <name type="scientific">Parahalioglobus pacificus</name>
    <dbReference type="NCBI Taxonomy" id="930806"/>
    <lineage>
        <taxon>Bacteria</taxon>
        <taxon>Pseudomonadati</taxon>
        <taxon>Pseudomonadota</taxon>
        <taxon>Gammaproteobacteria</taxon>
        <taxon>Cellvibrionales</taxon>
        <taxon>Halieaceae</taxon>
        <taxon>Parahalioglobus</taxon>
    </lineage>
</organism>
<dbReference type="RefSeq" id="WP_189477844.1">
    <property type="nucleotide sequence ID" value="NZ_BMYM01000002.1"/>
</dbReference>
<dbReference type="Pfam" id="PF13432">
    <property type="entry name" value="TPR_16"/>
    <property type="match status" value="1"/>
</dbReference>
<keyword evidence="1" id="KW-0808">Transferase</keyword>
<dbReference type="Pfam" id="PF14559">
    <property type="entry name" value="TPR_19"/>
    <property type="match status" value="1"/>
</dbReference>
<dbReference type="EMBL" id="BMYM01000002">
    <property type="protein sequence ID" value="GHD35253.1"/>
    <property type="molecule type" value="Genomic_DNA"/>
</dbReference>
<dbReference type="InterPro" id="IPR027417">
    <property type="entry name" value="P-loop_NTPase"/>
</dbReference>
<name>A0A918XKM9_9GAMM</name>
<reference evidence="3" key="2">
    <citation type="submission" date="2020-09" db="EMBL/GenBank/DDBJ databases">
        <authorList>
            <person name="Sun Q."/>
            <person name="Kim S."/>
        </authorList>
    </citation>
    <scope>NUCLEOTIDE SEQUENCE</scope>
    <source>
        <strain evidence="3">KCTC 23430</strain>
    </source>
</reference>
<dbReference type="GO" id="GO:0008476">
    <property type="term" value="F:protein-tyrosine sulfotransferase activity"/>
    <property type="evidence" value="ECO:0007669"/>
    <property type="project" value="InterPro"/>
</dbReference>
<dbReference type="SUPFAM" id="SSF52540">
    <property type="entry name" value="P-loop containing nucleoside triphosphate hydrolases"/>
    <property type="match status" value="1"/>
</dbReference>
<dbReference type="Gene3D" id="3.40.50.300">
    <property type="entry name" value="P-loop containing nucleotide triphosphate hydrolases"/>
    <property type="match status" value="1"/>
</dbReference>
<accession>A0A918XKM9</accession>
<sequence length="611" mass="66534">MTTDRIRDAERAHQSGDLTQAEQLYRAALADTPDNASVLYGLGTLLMQSGDLENAGEHLASAQALEPDAADIAFNLALCRQQQQRTDEAVTAANKAAKLAAGDEGFSCAIADLLLGLGQAQEAAILLQACPMTQAATASLMARALTALGQWDGAVSLYRQLCAQHPDQPELLNALAVAAGHLRDYPLAIESFERYMGLVTPSAADHVRFADLYLLARRLDACRQQLALAENLGATDGQFHLLCARVARLSGDDEGALVSAKKAVLRDKALGQAWSILAELLPETALPKLAVALKRYRDEATTTDYNRQLMSYALAEASRRSDDYSAAAQALREANGEQLSAMTALGTRYDPKRENNRLRATIASYGSGLATAPSSQRRPLFIVGMPRSGTTLIERVLAGLPTVQAGGESDALGFVAAHYEREQSAGRLPEPAQMTSQQWQALADQYWQLNPADAAVLTDKMPHNYLHVGLALSLFPEARVLQMRRDPRAIALSIYFRPFPADHNYACDPNAIAHAWQTAHGYMDHWAGADPDRVIDVDLATFAQDPEGQGQRLAEFCDLEWQSDSLAARQSDQPSFTFSERQVRSAITSDHLDDWRKFADVLPELFAPYGD</sequence>
<dbReference type="PROSITE" id="PS50005">
    <property type="entry name" value="TPR"/>
    <property type="match status" value="1"/>
</dbReference>
<dbReference type="InterPro" id="IPR011990">
    <property type="entry name" value="TPR-like_helical_dom_sf"/>
</dbReference>
<evidence type="ECO:0000313" key="3">
    <source>
        <dbReference type="EMBL" id="GHD35253.1"/>
    </source>
</evidence>
<reference evidence="3" key="1">
    <citation type="journal article" date="2014" name="Int. J. Syst. Evol. Microbiol.">
        <title>Complete genome sequence of Corynebacterium casei LMG S-19264T (=DSM 44701T), isolated from a smear-ripened cheese.</title>
        <authorList>
            <consortium name="US DOE Joint Genome Institute (JGI-PGF)"/>
            <person name="Walter F."/>
            <person name="Albersmeier A."/>
            <person name="Kalinowski J."/>
            <person name="Ruckert C."/>
        </authorList>
    </citation>
    <scope>NUCLEOTIDE SEQUENCE</scope>
    <source>
        <strain evidence="3">KCTC 23430</strain>
    </source>
</reference>
<evidence type="ECO:0000313" key="4">
    <source>
        <dbReference type="Proteomes" id="UP000644693"/>
    </source>
</evidence>
<feature type="repeat" description="TPR" evidence="2">
    <location>
        <begin position="36"/>
        <end position="69"/>
    </location>
</feature>